<keyword evidence="2" id="KW-1185">Reference proteome</keyword>
<dbReference type="OrthoDB" id="2506148at2759"/>
<evidence type="ECO:0000313" key="2">
    <source>
        <dbReference type="Proteomes" id="UP000886653"/>
    </source>
</evidence>
<dbReference type="Proteomes" id="UP000886653">
    <property type="component" value="Unassembled WGS sequence"/>
</dbReference>
<accession>A0A9P6NY68</accession>
<comment type="caution">
    <text evidence="1">The sequence shown here is derived from an EMBL/GenBank/DDBJ whole genome shotgun (WGS) entry which is preliminary data.</text>
</comment>
<dbReference type="EMBL" id="MU167208">
    <property type="protein sequence ID" value="KAG0152582.1"/>
    <property type="molecule type" value="Genomic_DNA"/>
</dbReference>
<name>A0A9P6NY68_9BASI</name>
<organism evidence="1 2">
    <name type="scientific">Cronartium quercuum f. sp. fusiforme G11</name>
    <dbReference type="NCBI Taxonomy" id="708437"/>
    <lineage>
        <taxon>Eukaryota</taxon>
        <taxon>Fungi</taxon>
        <taxon>Dikarya</taxon>
        <taxon>Basidiomycota</taxon>
        <taxon>Pucciniomycotina</taxon>
        <taxon>Pucciniomycetes</taxon>
        <taxon>Pucciniales</taxon>
        <taxon>Coleosporiaceae</taxon>
        <taxon>Cronartium</taxon>
    </lineage>
</organism>
<sequence>MPTRYQGHQSNWRNEMGINRGFKLLLDIISSTPHPRSLGSGTQLPLFVNNVEAKNRSAIVPLSDEERSTNGKNVQTNSDVGTLQFNKGTNVTNRPSQDSKNASILASFMMNDEWVNLSGNCISALKEPLIILDQLIVILDMQVWGLGLYALLLESVPHLVAVCLAQMVIGVSSATDVQEAKELYGYYQSVLFRDCDGLNLIPTDWLDLLETWLHRTWLRNLKLHHVRLLVLQAKIYSRMENIHKAWRRSDFQSRPYDFTGVHSASRSEGVLCHHIPGRNDFLSYPSLSVLAFVKELSVHTQGMALSLIVAIAYFLGFDKDLLQQGSSIFLLKFVSMLGDNCLLSYVIVQHTWILSSWQMDQKKARLSKDSYHLAISTSHTASNSYDINPSWNHRGDHQSTPQAPTVRFTKPPQLYRRREIHILNVPLPHVPEDFEIISERPFWVLGHEEILTGPTNPSAAPVLSRFSNSTSNSTIMWTKASSAFNLSRFSDSTLDSKAISTNGHESSSRSILCGSLI</sequence>
<protein>
    <submittedName>
        <fullName evidence="1">Uncharacterized protein</fullName>
    </submittedName>
</protein>
<proteinExistence type="predicted"/>
<reference evidence="1" key="1">
    <citation type="submission" date="2013-11" db="EMBL/GenBank/DDBJ databases">
        <title>Genome sequence of the fusiform rust pathogen reveals effectors for host alternation and coevolution with pine.</title>
        <authorList>
            <consortium name="DOE Joint Genome Institute"/>
            <person name="Smith K."/>
            <person name="Pendleton A."/>
            <person name="Kubisiak T."/>
            <person name="Anderson C."/>
            <person name="Salamov A."/>
            <person name="Aerts A."/>
            <person name="Riley R."/>
            <person name="Clum A."/>
            <person name="Lindquist E."/>
            <person name="Ence D."/>
            <person name="Campbell M."/>
            <person name="Kronenberg Z."/>
            <person name="Feau N."/>
            <person name="Dhillon B."/>
            <person name="Hamelin R."/>
            <person name="Burleigh J."/>
            <person name="Smith J."/>
            <person name="Yandell M."/>
            <person name="Nelson C."/>
            <person name="Grigoriev I."/>
            <person name="Davis J."/>
        </authorList>
    </citation>
    <scope>NUCLEOTIDE SEQUENCE</scope>
    <source>
        <strain evidence="1">G11</strain>
    </source>
</reference>
<evidence type="ECO:0000313" key="1">
    <source>
        <dbReference type="EMBL" id="KAG0152582.1"/>
    </source>
</evidence>
<dbReference type="AlphaFoldDB" id="A0A9P6NY68"/>
<gene>
    <name evidence="1" type="ORF">CROQUDRAFT_85709</name>
</gene>